<evidence type="ECO:0000256" key="13">
    <source>
        <dbReference type="SAM" id="MobiDB-lite"/>
    </source>
</evidence>
<feature type="compositionally biased region" description="Basic and acidic residues" evidence="13">
    <location>
        <begin position="109"/>
        <end position="130"/>
    </location>
</feature>
<evidence type="ECO:0000256" key="1">
    <source>
        <dbReference type="ARBA" id="ARBA00022555"/>
    </source>
</evidence>
<dbReference type="SUPFAM" id="SSF53335">
    <property type="entry name" value="S-adenosyl-L-methionine-dependent methyltransferases"/>
    <property type="match status" value="1"/>
</dbReference>
<dbReference type="GO" id="GO:0000049">
    <property type="term" value="F:tRNA binding"/>
    <property type="evidence" value="ECO:0007669"/>
    <property type="project" value="UniProtKB-UniRule"/>
</dbReference>
<dbReference type="Proteomes" id="UP000324767">
    <property type="component" value="Unassembled WGS sequence"/>
</dbReference>
<dbReference type="OrthoDB" id="6349953at2759"/>
<keyword evidence="5 12" id="KW-0819">tRNA processing</keyword>
<dbReference type="FunFam" id="3.30.56.70:FF:000001">
    <property type="entry name" value="tRNA (guanine(26)-N(2))-dimethyltransferase"/>
    <property type="match status" value="1"/>
</dbReference>
<dbReference type="InterPro" id="IPR042296">
    <property type="entry name" value="tRNA_met_Trm1_C"/>
</dbReference>
<dbReference type="PANTHER" id="PTHR10631:SF3">
    <property type="entry name" value="TRNA (GUANINE(26)-N(2))-DIMETHYLTRANSFERASE"/>
    <property type="match status" value="1"/>
</dbReference>
<keyword evidence="2 12" id="KW-0489">Methyltransferase</keyword>
<evidence type="ECO:0000256" key="6">
    <source>
        <dbReference type="ARBA" id="ARBA00022884"/>
    </source>
</evidence>
<keyword evidence="4 12" id="KW-0949">S-adenosyl-L-methionine</keyword>
<dbReference type="Pfam" id="PF02005">
    <property type="entry name" value="TRM"/>
    <property type="match status" value="2"/>
</dbReference>
<dbReference type="FunFam" id="3.40.50.150:FF:000051">
    <property type="entry name" value="tRNA (guanine(26)-N(2))-dimethyltransferase"/>
    <property type="match status" value="1"/>
</dbReference>
<feature type="region of interest" description="Disordered" evidence="13">
    <location>
        <begin position="754"/>
        <end position="778"/>
    </location>
</feature>
<sequence length="778" mass="84541">MGPQNTTTYGKEPSSTVQYNGKDYEIVKEGLAEILNQLNKTTPEANKAGKDGEMKPQAVFYNPIQQFNRDLSVLAIKAFSEESSVIRRARHERRLQKTTQHGGKGTKRKREDGDETQEVKEAPQHQESKRVNGYHQDQLAPVVLSEPAKEGLSESATSVGQDAATSAMDSGVEASAGSPKINGDQLGGSKPTDPAAQEVTDEIANNGGMPVVSEQSDAASTSKEVPNKESVTDDYAPKPSFTILDALSATGLRALRYAKEIPLATSVTANDLSHSATASIKLNVQHNGLSDKIKAISGNALTHMYSVATSSRSARYHAEKYNVIDLDPYGTAAPFFDASVQALQDGGLLCVTCTDAGVFASAGYLEKTYSLYGGLPFKGPQSHEGGLRLILHAIATSAARYGLAIEPLLSLSIDFYARIFVRVRNSPAEVKFLAGKTMVVYNCDEGCGAWTTQLIAQNRLKKDKNDNLFYKHQFAQALSTSELCEHCGSKTHLAGPMWAGPLHNPHFVERILDTLPSLDSKTYATIPRLEGMLSLALNETLLDPSDQVAPSAARPEDSLAAIPRLDIAVPDYHPFFIIPSVLAKVLHCISPSDAELRGALKHCGYRTTRSHTKAGSIRTDAPWTAIWEIMREWVRQKAPVKESAIKKGSAGWGIMQKSRSSAAAQALKVDLSSLLGKNGDLESLKTEIEAALYRAGRVEEAPLNNKDREEDTDMAHANEERGLVKPERAGSVSQPISKLKVIFDEKLGKEPEGRRLVRYQTNPRANWGPMNRAKGGHE</sequence>
<evidence type="ECO:0000256" key="10">
    <source>
        <dbReference type="ARBA" id="ARBA00082896"/>
    </source>
</evidence>
<dbReference type="Gene3D" id="3.40.50.150">
    <property type="entry name" value="Vaccinia Virus protein VP39"/>
    <property type="match status" value="1"/>
</dbReference>
<dbReference type="PROSITE" id="PS51626">
    <property type="entry name" value="SAM_MT_TRM1"/>
    <property type="match status" value="1"/>
</dbReference>
<comment type="catalytic activity">
    <reaction evidence="8">
        <text>guanosine(26) in tRNA + 2 S-adenosyl-L-methionine = N(2)-dimethylguanosine(26) in tRNA + 2 S-adenosyl-L-homocysteine + 2 H(+)</text>
        <dbReference type="Rhea" id="RHEA:43140"/>
        <dbReference type="Rhea" id="RHEA-COMP:10359"/>
        <dbReference type="Rhea" id="RHEA-COMP:10360"/>
        <dbReference type="ChEBI" id="CHEBI:15378"/>
        <dbReference type="ChEBI" id="CHEBI:57856"/>
        <dbReference type="ChEBI" id="CHEBI:59789"/>
        <dbReference type="ChEBI" id="CHEBI:74269"/>
        <dbReference type="ChEBI" id="CHEBI:74513"/>
        <dbReference type="EC" id="2.1.1.216"/>
    </reaction>
</comment>
<name>A0A5M8PS66_9LECA</name>
<evidence type="ECO:0000256" key="8">
    <source>
        <dbReference type="ARBA" id="ARBA00051897"/>
    </source>
</evidence>
<comment type="similarity">
    <text evidence="12">Belongs to the class I-like SAM-binding methyltransferase superfamily. Trm1 family.</text>
</comment>
<dbReference type="AlphaFoldDB" id="A0A5M8PS66"/>
<keyword evidence="6 12" id="KW-0694">RNA-binding</keyword>
<evidence type="ECO:0000256" key="9">
    <source>
        <dbReference type="ARBA" id="ARBA00077143"/>
    </source>
</evidence>
<feature type="region of interest" description="Disordered" evidence="13">
    <location>
        <begin position="82"/>
        <end position="236"/>
    </location>
</feature>
<proteinExistence type="inferred from homology"/>
<feature type="compositionally biased region" description="Polar residues" evidence="13">
    <location>
        <begin position="154"/>
        <end position="168"/>
    </location>
</feature>
<accession>A0A5M8PS66</accession>
<dbReference type="GO" id="GO:0160104">
    <property type="term" value="F:tRNA (guanine(26)-N2)-dimethyltransferase activity"/>
    <property type="evidence" value="ECO:0007669"/>
    <property type="project" value="UniProtKB-EC"/>
</dbReference>
<evidence type="ECO:0000313" key="15">
    <source>
        <dbReference type="Proteomes" id="UP000324767"/>
    </source>
</evidence>
<evidence type="ECO:0000313" key="14">
    <source>
        <dbReference type="EMBL" id="KAA6412406.1"/>
    </source>
</evidence>
<evidence type="ECO:0000256" key="12">
    <source>
        <dbReference type="PROSITE-ProRule" id="PRU00958"/>
    </source>
</evidence>
<protein>
    <recommendedName>
        <fullName evidence="7">tRNA (guanine(26)-N(2))-dimethyltransferase</fullName>
        <ecNumber evidence="7">2.1.1.216</ecNumber>
    </recommendedName>
    <alternativeName>
        <fullName evidence="10">tRNA 2,2-dimethylguanosine-26 methyltransferase</fullName>
    </alternativeName>
    <alternativeName>
        <fullName evidence="9">tRNA(guanine-26,N(2)-N(2)) methyltransferase</fullName>
    </alternativeName>
    <alternativeName>
        <fullName evidence="11">tRNA(m(2,2)G26)dimethyltransferase</fullName>
    </alternativeName>
</protein>
<evidence type="ECO:0000256" key="5">
    <source>
        <dbReference type="ARBA" id="ARBA00022694"/>
    </source>
</evidence>
<dbReference type="GO" id="GO:0002940">
    <property type="term" value="P:tRNA N2-guanine methylation"/>
    <property type="evidence" value="ECO:0007669"/>
    <property type="project" value="TreeGrafter"/>
</dbReference>
<dbReference type="InterPro" id="IPR002905">
    <property type="entry name" value="Trm1"/>
</dbReference>
<evidence type="ECO:0000256" key="2">
    <source>
        <dbReference type="ARBA" id="ARBA00022603"/>
    </source>
</evidence>
<evidence type="ECO:0000256" key="3">
    <source>
        <dbReference type="ARBA" id="ARBA00022679"/>
    </source>
</evidence>
<reference evidence="14 15" key="1">
    <citation type="submission" date="2019-09" db="EMBL/GenBank/DDBJ databases">
        <title>The hologenome of the rock-dwelling lichen Lasallia pustulata.</title>
        <authorList>
            <person name="Greshake Tzovaras B."/>
            <person name="Segers F."/>
            <person name="Bicker A."/>
            <person name="Dal Grande F."/>
            <person name="Otte J."/>
            <person name="Hankeln T."/>
            <person name="Schmitt I."/>
            <person name="Ebersberger I."/>
        </authorList>
    </citation>
    <scope>NUCLEOTIDE SEQUENCE [LARGE SCALE GENOMIC DNA]</scope>
    <source>
        <strain evidence="14">A1-1</strain>
    </source>
</reference>
<comment type="caution">
    <text evidence="14">The sequence shown here is derived from an EMBL/GenBank/DDBJ whole genome shotgun (WGS) entry which is preliminary data.</text>
</comment>
<evidence type="ECO:0000256" key="4">
    <source>
        <dbReference type="ARBA" id="ARBA00022691"/>
    </source>
</evidence>
<dbReference type="Gene3D" id="3.30.56.70">
    <property type="entry name" value="N2,N2-dimethylguanosine tRNA methyltransferase, C-terminal domain"/>
    <property type="match status" value="1"/>
</dbReference>
<dbReference type="PANTHER" id="PTHR10631">
    <property type="entry name" value="N 2 ,N 2 -DIMETHYLGUANOSINE TRNA METHYLTRANSFERASE"/>
    <property type="match status" value="1"/>
</dbReference>
<dbReference type="EMBL" id="VXIT01000005">
    <property type="protein sequence ID" value="KAA6412406.1"/>
    <property type="molecule type" value="Genomic_DNA"/>
</dbReference>
<dbReference type="EC" id="2.1.1.216" evidence="7"/>
<evidence type="ECO:0000256" key="7">
    <source>
        <dbReference type="ARBA" id="ARBA00039099"/>
    </source>
</evidence>
<organism evidence="14 15">
    <name type="scientific">Lasallia pustulata</name>
    <dbReference type="NCBI Taxonomy" id="136370"/>
    <lineage>
        <taxon>Eukaryota</taxon>
        <taxon>Fungi</taxon>
        <taxon>Dikarya</taxon>
        <taxon>Ascomycota</taxon>
        <taxon>Pezizomycotina</taxon>
        <taxon>Lecanoromycetes</taxon>
        <taxon>OSLEUM clade</taxon>
        <taxon>Umbilicariomycetidae</taxon>
        <taxon>Umbilicariales</taxon>
        <taxon>Umbilicariaceae</taxon>
        <taxon>Lasallia</taxon>
    </lineage>
</organism>
<feature type="compositionally biased region" description="Basic residues" evidence="13">
    <location>
        <begin position="87"/>
        <end position="96"/>
    </location>
</feature>
<keyword evidence="3 12" id="KW-0808">Transferase</keyword>
<keyword evidence="1 12" id="KW-0820">tRNA-binding</keyword>
<gene>
    <name evidence="14" type="ORF">FRX48_03396</name>
</gene>
<evidence type="ECO:0000256" key="11">
    <source>
        <dbReference type="ARBA" id="ARBA00083299"/>
    </source>
</evidence>
<feature type="compositionally biased region" description="Polar residues" evidence="13">
    <location>
        <begin position="213"/>
        <end position="224"/>
    </location>
</feature>
<dbReference type="InterPro" id="IPR029063">
    <property type="entry name" value="SAM-dependent_MTases_sf"/>
</dbReference>
<dbReference type="GO" id="GO:0005634">
    <property type="term" value="C:nucleus"/>
    <property type="evidence" value="ECO:0007669"/>
    <property type="project" value="TreeGrafter"/>
</dbReference>